<evidence type="ECO:0000313" key="2">
    <source>
        <dbReference type="Proteomes" id="UP000222542"/>
    </source>
</evidence>
<proteinExistence type="predicted"/>
<comment type="caution">
    <text evidence="1">The sequence shown here is derived from an EMBL/GenBank/DDBJ whole genome shotgun (WGS) entry which is preliminary data.</text>
</comment>
<dbReference type="AlphaFoldDB" id="A0A2G2Z121"/>
<dbReference type="EMBL" id="AYRZ02000007">
    <property type="protein sequence ID" value="PHT75712.1"/>
    <property type="molecule type" value="Genomic_DNA"/>
</dbReference>
<dbReference type="PANTHER" id="PTHR12358">
    <property type="entry name" value="SPHINGOSINE KINASE"/>
    <property type="match status" value="1"/>
</dbReference>
<dbReference type="Gene3D" id="2.60.200.40">
    <property type="match status" value="1"/>
</dbReference>
<dbReference type="GO" id="GO:0001727">
    <property type="term" value="F:lipid kinase activity"/>
    <property type="evidence" value="ECO:0007669"/>
    <property type="project" value="UniProtKB-ARBA"/>
</dbReference>
<dbReference type="GO" id="GO:0016773">
    <property type="term" value="F:phosphotransferase activity, alcohol group as acceptor"/>
    <property type="evidence" value="ECO:0007669"/>
    <property type="project" value="UniProtKB-ARBA"/>
</dbReference>
<dbReference type="Gramene" id="PHT75712">
    <property type="protein sequence ID" value="PHT75712"/>
    <property type="gene ID" value="T459_19234"/>
</dbReference>
<dbReference type="SUPFAM" id="SSF111331">
    <property type="entry name" value="NAD kinase/diacylglycerol kinase-like"/>
    <property type="match status" value="1"/>
</dbReference>
<dbReference type="Proteomes" id="UP000222542">
    <property type="component" value="Unassembled WGS sequence"/>
</dbReference>
<reference evidence="1 2" key="2">
    <citation type="journal article" date="2017" name="Genome Biol.">
        <title>New reference genome sequences of hot pepper reveal the massive evolution of plant disease-resistance genes by retroduplication.</title>
        <authorList>
            <person name="Kim S."/>
            <person name="Park J."/>
            <person name="Yeom S.I."/>
            <person name="Kim Y.M."/>
            <person name="Seo E."/>
            <person name="Kim K.T."/>
            <person name="Kim M.S."/>
            <person name="Lee J.M."/>
            <person name="Cheong K."/>
            <person name="Shin H.S."/>
            <person name="Kim S.B."/>
            <person name="Han K."/>
            <person name="Lee J."/>
            <person name="Park M."/>
            <person name="Lee H.A."/>
            <person name="Lee H.Y."/>
            <person name="Lee Y."/>
            <person name="Oh S."/>
            <person name="Lee J.H."/>
            <person name="Choi E."/>
            <person name="Choi E."/>
            <person name="Lee S.E."/>
            <person name="Jeon J."/>
            <person name="Kim H."/>
            <person name="Choi G."/>
            <person name="Song H."/>
            <person name="Lee J."/>
            <person name="Lee S.C."/>
            <person name="Kwon J.K."/>
            <person name="Lee H.Y."/>
            <person name="Koo N."/>
            <person name="Hong Y."/>
            <person name="Kim R.W."/>
            <person name="Kang W.H."/>
            <person name="Huh J.H."/>
            <person name="Kang B.C."/>
            <person name="Yang T.J."/>
            <person name="Lee Y.H."/>
            <person name="Bennetzen J.L."/>
            <person name="Choi D."/>
        </authorList>
    </citation>
    <scope>NUCLEOTIDE SEQUENCE [LARGE SCALE GENOMIC DNA]</scope>
    <source>
        <strain evidence="2">cv. CM334</strain>
    </source>
</reference>
<organism evidence="1 2">
    <name type="scientific">Capsicum annuum</name>
    <name type="common">Capsicum pepper</name>
    <dbReference type="NCBI Taxonomy" id="4072"/>
    <lineage>
        <taxon>Eukaryota</taxon>
        <taxon>Viridiplantae</taxon>
        <taxon>Streptophyta</taxon>
        <taxon>Embryophyta</taxon>
        <taxon>Tracheophyta</taxon>
        <taxon>Spermatophyta</taxon>
        <taxon>Magnoliopsida</taxon>
        <taxon>eudicotyledons</taxon>
        <taxon>Gunneridae</taxon>
        <taxon>Pentapetalae</taxon>
        <taxon>asterids</taxon>
        <taxon>lamiids</taxon>
        <taxon>Solanales</taxon>
        <taxon>Solanaceae</taxon>
        <taxon>Solanoideae</taxon>
        <taxon>Capsiceae</taxon>
        <taxon>Capsicum</taxon>
    </lineage>
</organism>
<gene>
    <name evidence="1" type="ORF">T459_19234</name>
</gene>
<sequence length="182" mass="20463">MYVNTGTENGMVKFLLDIIGLSCTVPNATLAIIRDGEYQFSSMLMLAWTIIADIDIESEKHRWMGSAQIDFYLRRYNGRIKYLAATGNESFGEPAEPEGETISEGYHGLSLNMKEFNHKIEGPFISFWLHNVPWEGQDALAAPDAKVALLQFSDGYLDLVVIKECQKLTLLFLMTELNKGGM</sequence>
<dbReference type="STRING" id="4072.A0A2G2Z121"/>
<protein>
    <submittedName>
        <fullName evidence="1">Uncharacterized protein</fullName>
    </submittedName>
</protein>
<dbReference type="InterPro" id="IPR050187">
    <property type="entry name" value="Lipid_Phosphate_FormReg"/>
</dbReference>
<accession>A0A2G2Z121</accession>
<dbReference type="InterPro" id="IPR016064">
    <property type="entry name" value="NAD/diacylglycerol_kinase_sf"/>
</dbReference>
<evidence type="ECO:0000313" key="1">
    <source>
        <dbReference type="EMBL" id="PHT75712.1"/>
    </source>
</evidence>
<name>A0A2G2Z121_CAPAN</name>
<dbReference type="PANTHER" id="PTHR12358:SF31">
    <property type="entry name" value="ACYLGLYCEROL KINASE, MITOCHONDRIAL"/>
    <property type="match status" value="1"/>
</dbReference>
<reference evidence="1 2" key="1">
    <citation type="journal article" date="2014" name="Nat. Genet.">
        <title>Genome sequence of the hot pepper provides insights into the evolution of pungency in Capsicum species.</title>
        <authorList>
            <person name="Kim S."/>
            <person name="Park M."/>
            <person name="Yeom S.I."/>
            <person name="Kim Y.M."/>
            <person name="Lee J.M."/>
            <person name="Lee H.A."/>
            <person name="Seo E."/>
            <person name="Choi J."/>
            <person name="Cheong K."/>
            <person name="Kim K.T."/>
            <person name="Jung K."/>
            <person name="Lee G.W."/>
            <person name="Oh S.K."/>
            <person name="Bae C."/>
            <person name="Kim S.B."/>
            <person name="Lee H.Y."/>
            <person name="Kim S.Y."/>
            <person name="Kim M.S."/>
            <person name="Kang B.C."/>
            <person name="Jo Y.D."/>
            <person name="Yang H.B."/>
            <person name="Jeong H.J."/>
            <person name="Kang W.H."/>
            <person name="Kwon J.K."/>
            <person name="Shin C."/>
            <person name="Lim J.Y."/>
            <person name="Park J.H."/>
            <person name="Huh J.H."/>
            <person name="Kim J.S."/>
            <person name="Kim B.D."/>
            <person name="Cohen O."/>
            <person name="Paran I."/>
            <person name="Suh M.C."/>
            <person name="Lee S.B."/>
            <person name="Kim Y.K."/>
            <person name="Shin Y."/>
            <person name="Noh S.J."/>
            <person name="Park J."/>
            <person name="Seo Y.S."/>
            <person name="Kwon S.Y."/>
            <person name="Kim H.A."/>
            <person name="Park J.M."/>
            <person name="Kim H.J."/>
            <person name="Choi S.B."/>
            <person name="Bosland P.W."/>
            <person name="Reeves G."/>
            <person name="Jo S.H."/>
            <person name="Lee B.W."/>
            <person name="Cho H.T."/>
            <person name="Choi H.S."/>
            <person name="Lee M.S."/>
            <person name="Yu Y."/>
            <person name="Do Choi Y."/>
            <person name="Park B.S."/>
            <person name="van Deynze A."/>
            <person name="Ashrafi H."/>
            <person name="Hill T."/>
            <person name="Kim W.T."/>
            <person name="Pai H.S."/>
            <person name="Ahn H.K."/>
            <person name="Yeam I."/>
            <person name="Giovannoni J.J."/>
            <person name="Rose J.K."/>
            <person name="Sorensen I."/>
            <person name="Lee S.J."/>
            <person name="Kim R.W."/>
            <person name="Choi I.Y."/>
            <person name="Choi B.S."/>
            <person name="Lim J.S."/>
            <person name="Lee Y.H."/>
            <person name="Choi D."/>
        </authorList>
    </citation>
    <scope>NUCLEOTIDE SEQUENCE [LARGE SCALE GENOMIC DNA]</scope>
    <source>
        <strain evidence="2">cv. CM334</strain>
    </source>
</reference>
<keyword evidence="2" id="KW-1185">Reference proteome</keyword>